<dbReference type="PANTHER" id="PTHR15921">
    <property type="entry name" value="PRE-MRNA CLEAVAGE COMPLEX II"/>
    <property type="match status" value="1"/>
</dbReference>
<dbReference type="PANTHER" id="PTHR15921:SF3">
    <property type="entry name" value="PRE-MRNA CLEAVAGE COMPLEX 2 PROTEIN PCF11"/>
    <property type="match status" value="1"/>
</dbReference>
<dbReference type="InterPro" id="IPR006569">
    <property type="entry name" value="CID_dom"/>
</dbReference>
<dbReference type="GO" id="GO:0003729">
    <property type="term" value="F:mRNA binding"/>
    <property type="evidence" value="ECO:0007669"/>
    <property type="project" value="InterPro"/>
</dbReference>
<dbReference type="GO" id="GO:0005849">
    <property type="term" value="C:mRNA cleavage factor complex"/>
    <property type="evidence" value="ECO:0007669"/>
    <property type="project" value="TreeGrafter"/>
</dbReference>
<dbReference type="InterPro" id="IPR054127">
    <property type="entry name" value="Pcf11_C"/>
</dbReference>
<evidence type="ECO:0000256" key="1">
    <source>
        <dbReference type="SAM" id="Coils"/>
    </source>
</evidence>
<dbReference type="OrthoDB" id="343582at2759"/>
<dbReference type="PROSITE" id="PS51391">
    <property type="entry name" value="CID"/>
    <property type="match status" value="1"/>
</dbReference>
<dbReference type="GO" id="GO:0031124">
    <property type="term" value="P:mRNA 3'-end processing"/>
    <property type="evidence" value="ECO:0007669"/>
    <property type="project" value="InterPro"/>
</dbReference>
<gene>
    <name evidence="3" type="ORF">RF11_01563</name>
</gene>
<organism evidence="3 4">
    <name type="scientific">Thelohanellus kitauei</name>
    <name type="common">Myxosporean</name>
    <dbReference type="NCBI Taxonomy" id="669202"/>
    <lineage>
        <taxon>Eukaryota</taxon>
        <taxon>Metazoa</taxon>
        <taxon>Cnidaria</taxon>
        <taxon>Myxozoa</taxon>
        <taxon>Myxosporea</taxon>
        <taxon>Bivalvulida</taxon>
        <taxon>Platysporina</taxon>
        <taxon>Myxobolidae</taxon>
        <taxon>Thelohanellus</taxon>
    </lineage>
</organism>
<dbReference type="SMART" id="SM00582">
    <property type="entry name" value="RPR"/>
    <property type="match status" value="1"/>
</dbReference>
<dbReference type="Pfam" id="PF21936">
    <property type="entry name" value="Pcf11_C"/>
    <property type="match status" value="1"/>
</dbReference>
<dbReference type="GO" id="GO:0000993">
    <property type="term" value="F:RNA polymerase II complex binding"/>
    <property type="evidence" value="ECO:0007669"/>
    <property type="project" value="InterPro"/>
</dbReference>
<dbReference type="InterPro" id="IPR008942">
    <property type="entry name" value="ENTH_VHS"/>
</dbReference>
<dbReference type="Gene3D" id="1.25.40.90">
    <property type="match status" value="1"/>
</dbReference>
<evidence type="ECO:0000313" key="4">
    <source>
        <dbReference type="Proteomes" id="UP000031668"/>
    </source>
</evidence>
<dbReference type="EMBL" id="JWZT01000465">
    <property type="protein sequence ID" value="KII74307.1"/>
    <property type="molecule type" value="Genomic_DNA"/>
</dbReference>
<dbReference type="CDD" id="cd16982">
    <property type="entry name" value="CID_Pcf11"/>
    <property type="match status" value="1"/>
</dbReference>
<keyword evidence="1" id="KW-0175">Coiled coil</keyword>
<keyword evidence="4" id="KW-1185">Reference proteome</keyword>
<feature type="domain" description="CID" evidence="2">
    <location>
        <begin position="3"/>
        <end position="131"/>
    </location>
</feature>
<dbReference type="InterPro" id="IPR045154">
    <property type="entry name" value="PCF11-like"/>
</dbReference>
<dbReference type="Pfam" id="PF04818">
    <property type="entry name" value="CID"/>
    <property type="match status" value="1"/>
</dbReference>
<comment type="caution">
    <text evidence="3">The sequence shown here is derived from an EMBL/GenBank/DDBJ whole genome shotgun (WGS) entry which is preliminary data.</text>
</comment>
<dbReference type="InterPro" id="IPR047415">
    <property type="entry name" value="Pcf11_CID"/>
</dbReference>
<feature type="coiled-coil region" evidence="1">
    <location>
        <begin position="134"/>
        <end position="161"/>
    </location>
</feature>
<dbReference type="GO" id="GO:0005737">
    <property type="term" value="C:cytoplasm"/>
    <property type="evidence" value="ECO:0007669"/>
    <property type="project" value="TreeGrafter"/>
</dbReference>
<protein>
    <submittedName>
        <fullName evidence="3">Pre-mRNA cleavage complex 2 protein Pcf11</fullName>
    </submittedName>
</protein>
<proteinExistence type="predicted"/>
<reference evidence="3 4" key="1">
    <citation type="journal article" date="2014" name="Genome Biol. Evol.">
        <title>The genome of the myxosporean Thelohanellus kitauei shows adaptations to nutrient acquisition within its fish host.</title>
        <authorList>
            <person name="Yang Y."/>
            <person name="Xiong J."/>
            <person name="Zhou Z."/>
            <person name="Huo F."/>
            <person name="Miao W."/>
            <person name="Ran C."/>
            <person name="Liu Y."/>
            <person name="Zhang J."/>
            <person name="Feng J."/>
            <person name="Wang M."/>
            <person name="Wang M."/>
            <person name="Wang L."/>
            <person name="Yao B."/>
        </authorList>
    </citation>
    <scope>NUCLEOTIDE SEQUENCE [LARGE SCALE GENOMIC DNA]</scope>
    <source>
        <strain evidence="3">Wuqing</strain>
    </source>
</reference>
<accession>A0A0C2NJU1</accession>
<evidence type="ECO:0000259" key="2">
    <source>
        <dbReference type="PROSITE" id="PS51391"/>
    </source>
</evidence>
<dbReference type="AlphaFoldDB" id="A0A0C2NJU1"/>
<dbReference type="GO" id="GO:0006369">
    <property type="term" value="P:termination of RNA polymerase II transcription"/>
    <property type="evidence" value="ECO:0007669"/>
    <property type="project" value="InterPro"/>
</dbReference>
<evidence type="ECO:0000313" key="3">
    <source>
        <dbReference type="EMBL" id="KII74307.1"/>
    </source>
</evidence>
<dbReference type="OMA" id="QCMNCGV"/>
<dbReference type="SUPFAM" id="SSF48464">
    <property type="entry name" value="ENTH/VHS domain"/>
    <property type="match status" value="1"/>
</dbReference>
<dbReference type="Proteomes" id="UP000031668">
    <property type="component" value="Unassembled WGS sequence"/>
</dbReference>
<sequence length="455" mass="52526">MDKSDEFFKFYSKCLDGLTVDSRYVIENLTQIAIANSNNSVSVVEAITHSFYSTHPEHGILLLYLIDSIFRKGGDEYRRLLIPMIVDLFTHVYSSCSNQGRSDLTHLYRGWRTIVPPRVYDQIHNYAKEINMPLKDTRNRLDDLDNQLEDVESELRMLKNNVRVPVLDPRRPYNDRFTRDAPQMRQNLKRNLGSDFAPQIDDYSKDVPVVKSPPKKRGPIIDNISRNLDYYNINGRGHHQMNDGQIAAQEAPRPPNVRGDTRSILDVFHSYVKPSGGITQPKSRENDDAVSLPPDIPALKAATVLSLMKIRNKKIIDGLRVGVQCSSCGLRFSVDDKEGYSNHLDMHYFRNSKKGKNSYRWRPFYYPFKTWVDLDESDQSKIKGTDVQVTPETPQQTEYAKPKEFDKDFCHVCDEKLTAEWNEANGEWQYPNCKNVNGLLYHEICYDLNTNVDSN</sequence>
<name>A0A0C2NJU1_THEKT</name>